<dbReference type="InterPro" id="IPR026058">
    <property type="entry name" value="LIPIN"/>
</dbReference>
<dbReference type="AlphaFoldDB" id="A0A5K3FNT7"/>
<protein>
    <submittedName>
        <fullName evidence="2">Lipin_N domain-containing protein</fullName>
    </submittedName>
</protein>
<dbReference type="GO" id="GO:0009062">
    <property type="term" value="P:fatty acid catabolic process"/>
    <property type="evidence" value="ECO:0007669"/>
    <property type="project" value="TreeGrafter"/>
</dbReference>
<dbReference type="GO" id="GO:0008195">
    <property type="term" value="F:phosphatidate phosphatase activity"/>
    <property type="evidence" value="ECO:0007669"/>
    <property type="project" value="TreeGrafter"/>
</dbReference>
<name>A0A5K3FNT7_MESCO</name>
<organism evidence="2">
    <name type="scientific">Mesocestoides corti</name>
    <name type="common">Flatworm</name>
    <dbReference type="NCBI Taxonomy" id="53468"/>
    <lineage>
        <taxon>Eukaryota</taxon>
        <taxon>Metazoa</taxon>
        <taxon>Spiralia</taxon>
        <taxon>Lophotrochozoa</taxon>
        <taxon>Platyhelminthes</taxon>
        <taxon>Cestoda</taxon>
        <taxon>Eucestoda</taxon>
        <taxon>Cyclophyllidea</taxon>
        <taxon>Mesocestoididae</taxon>
        <taxon>Mesocestoides</taxon>
    </lineage>
</organism>
<dbReference type="GO" id="GO:0005634">
    <property type="term" value="C:nucleus"/>
    <property type="evidence" value="ECO:0007669"/>
    <property type="project" value="TreeGrafter"/>
</dbReference>
<dbReference type="PANTHER" id="PTHR12181">
    <property type="entry name" value="LIPIN"/>
    <property type="match status" value="1"/>
</dbReference>
<dbReference type="InterPro" id="IPR007651">
    <property type="entry name" value="Lipin_N"/>
</dbReference>
<feature type="domain" description="Lipin N-terminal" evidence="1">
    <location>
        <begin position="1"/>
        <end position="78"/>
    </location>
</feature>
<evidence type="ECO:0000259" key="1">
    <source>
        <dbReference type="Pfam" id="PF04571"/>
    </source>
</evidence>
<sequence length="80" mass="9058">MQYIGRIFSSAKRMYSDINSATLNGAIDVIVVRYPDGELFSSPFYVQFGKTGILRPCEDVVEVSINGIPRTDLRMRVNRL</sequence>
<proteinExistence type="predicted"/>
<dbReference type="GO" id="GO:0019432">
    <property type="term" value="P:triglyceride biosynthetic process"/>
    <property type="evidence" value="ECO:0007669"/>
    <property type="project" value="TreeGrafter"/>
</dbReference>
<dbReference type="PANTHER" id="PTHR12181:SF12">
    <property type="entry name" value="PHOSPHATIDATE PHOSPHATASE"/>
    <property type="match status" value="1"/>
</dbReference>
<reference evidence="2" key="1">
    <citation type="submission" date="2019-11" db="UniProtKB">
        <authorList>
            <consortium name="WormBaseParasite"/>
        </authorList>
    </citation>
    <scope>IDENTIFICATION</scope>
</reference>
<evidence type="ECO:0000313" key="2">
    <source>
        <dbReference type="WBParaSite" id="MCU_008802-RA"/>
    </source>
</evidence>
<dbReference type="Pfam" id="PF04571">
    <property type="entry name" value="Lipin_N"/>
    <property type="match status" value="1"/>
</dbReference>
<dbReference type="WBParaSite" id="MCU_008802-RA">
    <property type="protein sequence ID" value="MCU_008802-RA"/>
    <property type="gene ID" value="MCU_008802"/>
</dbReference>
<accession>A0A5K3FNT7</accession>